<name>B7KK57_GLOC7</name>
<keyword evidence="1" id="KW-1133">Transmembrane helix</keyword>
<feature type="transmembrane region" description="Helical" evidence="1">
    <location>
        <begin position="64"/>
        <end position="83"/>
    </location>
</feature>
<gene>
    <name evidence="2" type="ordered locus">PCC7424_2525</name>
</gene>
<dbReference type="AlphaFoldDB" id="B7KK57"/>
<evidence type="ECO:0000313" key="3">
    <source>
        <dbReference type="Proteomes" id="UP000002384"/>
    </source>
</evidence>
<evidence type="ECO:0000256" key="1">
    <source>
        <dbReference type="SAM" id="Phobius"/>
    </source>
</evidence>
<evidence type="ECO:0000313" key="2">
    <source>
        <dbReference type="EMBL" id="ACK70942.1"/>
    </source>
</evidence>
<dbReference type="KEGG" id="cyc:PCC7424_2525"/>
<accession>B7KK57</accession>
<dbReference type="EMBL" id="CP001291">
    <property type="protein sequence ID" value="ACK70942.1"/>
    <property type="molecule type" value="Genomic_DNA"/>
</dbReference>
<feature type="transmembrane region" description="Helical" evidence="1">
    <location>
        <begin position="89"/>
        <end position="106"/>
    </location>
</feature>
<organism evidence="2 3">
    <name type="scientific">Gloeothece citriformis (strain PCC 7424)</name>
    <name type="common">Cyanothece sp. (strain PCC 7424)</name>
    <dbReference type="NCBI Taxonomy" id="65393"/>
    <lineage>
        <taxon>Bacteria</taxon>
        <taxon>Bacillati</taxon>
        <taxon>Cyanobacteriota</taxon>
        <taxon>Cyanophyceae</taxon>
        <taxon>Oscillatoriophycideae</taxon>
        <taxon>Chroococcales</taxon>
        <taxon>Aphanothecaceae</taxon>
        <taxon>Gloeothece</taxon>
        <taxon>Gloeothece citriformis</taxon>
    </lineage>
</organism>
<keyword evidence="1" id="KW-0812">Transmembrane</keyword>
<dbReference type="STRING" id="65393.PCC7424_2525"/>
<sequence length="113" mass="12806">MRILTALIGLGLLLLGVYFLGRNIVFTTNVSPYWWRGIAADASILCITLGIASFFAFPREIKEWGWILIILGILLIFMSSRAILNPTSLWEFFLSMVSFLAGYQLLTRGRINF</sequence>
<reference evidence="3" key="1">
    <citation type="journal article" date="2011" name="MBio">
        <title>Novel metabolic attributes of the genus Cyanothece, comprising a group of unicellular nitrogen-fixing Cyanobacteria.</title>
        <authorList>
            <person name="Bandyopadhyay A."/>
            <person name="Elvitigala T."/>
            <person name="Welsh E."/>
            <person name="Stockel J."/>
            <person name="Liberton M."/>
            <person name="Min H."/>
            <person name="Sherman L.A."/>
            <person name="Pakrasi H.B."/>
        </authorList>
    </citation>
    <scope>NUCLEOTIDE SEQUENCE [LARGE SCALE GENOMIC DNA]</scope>
    <source>
        <strain evidence="3">PCC 7424</strain>
    </source>
</reference>
<feature type="transmembrane region" description="Helical" evidence="1">
    <location>
        <begin position="37"/>
        <end position="57"/>
    </location>
</feature>
<dbReference type="HOGENOM" id="CLU_149886_0_0_3"/>
<proteinExistence type="predicted"/>
<dbReference type="RefSeq" id="WP_015954545.1">
    <property type="nucleotide sequence ID" value="NC_011729.1"/>
</dbReference>
<dbReference type="OrthoDB" id="531820at2"/>
<keyword evidence="3" id="KW-1185">Reference proteome</keyword>
<dbReference type="Proteomes" id="UP000002384">
    <property type="component" value="Chromosome"/>
</dbReference>
<dbReference type="eggNOG" id="COG1716">
    <property type="taxonomic scope" value="Bacteria"/>
</dbReference>
<protein>
    <submittedName>
        <fullName evidence="2">Uncharacterized protein</fullName>
    </submittedName>
</protein>
<keyword evidence="1" id="KW-0472">Membrane</keyword>